<dbReference type="EMBL" id="RYZZ01000030">
    <property type="protein sequence ID" value="RUQ27122.1"/>
    <property type="molecule type" value="Genomic_DNA"/>
</dbReference>
<dbReference type="CDD" id="cd02803">
    <property type="entry name" value="OYE_like_FMN_family"/>
    <property type="match status" value="1"/>
</dbReference>
<keyword evidence="6" id="KW-0479">Metal-binding</keyword>
<accession>A0A3S0TYA3</accession>
<organism evidence="12 13">
    <name type="scientific">Peribacillus cavernae</name>
    <dbReference type="NCBI Taxonomy" id="1674310"/>
    <lineage>
        <taxon>Bacteria</taxon>
        <taxon>Bacillati</taxon>
        <taxon>Bacillota</taxon>
        <taxon>Bacilli</taxon>
        <taxon>Bacillales</taxon>
        <taxon>Bacillaceae</taxon>
        <taxon>Peribacillus</taxon>
    </lineage>
</organism>
<protein>
    <recommendedName>
        <fullName evidence="14">NADH:flavin oxidoreductase</fullName>
    </recommendedName>
</protein>
<keyword evidence="8" id="KW-0408">Iron</keyword>
<gene>
    <name evidence="12" type="ORF">ELQ35_17375</name>
</gene>
<dbReference type="GO" id="GO:0051536">
    <property type="term" value="F:iron-sulfur cluster binding"/>
    <property type="evidence" value="ECO:0007669"/>
    <property type="project" value="UniProtKB-KW"/>
</dbReference>
<evidence type="ECO:0000256" key="8">
    <source>
        <dbReference type="ARBA" id="ARBA00023004"/>
    </source>
</evidence>
<dbReference type="Gene3D" id="3.20.20.70">
    <property type="entry name" value="Aldolase class I"/>
    <property type="match status" value="1"/>
</dbReference>
<evidence type="ECO:0000259" key="10">
    <source>
        <dbReference type="Pfam" id="PF00724"/>
    </source>
</evidence>
<feature type="domain" description="NADH:flavin oxidoreductase/NADH oxidase N-terminal" evidence="10">
    <location>
        <begin position="6"/>
        <end position="335"/>
    </location>
</feature>
<evidence type="ECO:0008006" key="14">
    <source>
        <dbReference type="Google" id="ProtNLM"/>
    </source>
</evidence>
<comment type="similarity">
    <text evidence="3">In the N-terminal section; belongs to the NADH:flavin oxidoreductase/NADH oxidase family.</text>
</comment>
<dbReference type="OrthoDB" id="9772736at2"/>
<dbReference type="InterPro" id="IPR051793">
    <property type="entry name" value="NADH:flavin_oxidoreductase"/>
</dbReference>
<comment type="caution">
    <text evidence="12">The sequence shown here is derived from an EMBL/GenBank/DDBJ whole genome shotgun (WGS) entry which is preliminary data.</text>
</comment>
<dbReference type="Pfam" id="PF00724">
    <property type="entry name" value="Oxidored_FMN"/>
    <property type="match status" value="1"/>
</dbReference>
<keyword evidence="13" id="KW-1185">Reference proteome</keyword>
<dbReference type="GO" id="GO:0010181">
    <property type="term" value="F:FMN binding"/>
    <property type="evidence" value="ECO:0007669"/>
    <property type="project" value="InterPro"/>
</dbReference>
<comment type="cofactor">
    <cofactor evidence="1">
        <name>FMN</name>
        <dbReference type="ChEBI" id="CHEBI:58210"/>
    </cofactor>
</comment>
<keyword evidence="4" id="KW-0285">Flavoprotein</keyword>
<dbReference type="Pfam" id="PF07992">
    <property type="entry name" value="Pyr_redox_2"/>
    <property type="match status" value="1"/>
</dbReference>
<sequence length="640" mass="69915">MSYDYLFKEIQIGEIHLKNRIVLSPLTSNYCDKDGFVTPRLLEYYKARAEGGVGLMIVEGAIVSQNGRGFPYQLMVDRDELIPGLGTLADQIHQSGSKAILQIMHHGRQTRAAAASGDVVAPSAVPCPAFKEMPRELSVSDIKGVVAEFAEAARRAKETGFLGVELHLAHGYLLHEFISPFANKRKDNYGGSLENRLRIVREIVETIREQLGHTFPVFCRISSDDYVEKGITIEEAIEIAKRLEQVGVAAIDVSAGVVASFYRTTPPSGSPEGLYVEAASRIKQNVNIPVIAVGRIKHPEAANQIIGESKADLVALGRALIADPDWVQKAQAGQEEFIIPCIGCNICNGRSSAPEIVCTVNGFTGREYELKLELAIQQRKIAILGGGIPGLAAACILKQRGHTVEVFTSQPLGGLAALRARVPIHHELEEAITFYSGELKRLEIHVNQHEPSKRELEDLEFNDIIVAYSDNHSEESNAIDVQSAIQVLERPEQTADQVLLVGSNVLTAETALLLGSLGKKVKIISKQSRFPNDVGTSFRQYLLEKLSALSVEIEILKSEDSWEALTGNNQVILGDSYPSIQPAINQFKDFSGEVHVLGDAYPFDDLANVVKKATDIALTMGGVTHECNKSHDGTGRKISR</sequence>
<proteinExistence type="inferred from homology"/>
<dbReference type="GO" id="GO:0016491">
    <property type="term" value="F:oxidoreductase activity"/>
    <property type="evidence" value="ECO:0007669"/>
    <property type="project" value="UniProtKB-KW"/>
</dbReference>
<evidence type="ECO:0000256" key="1">
    <source>
        <dbReference type="ARBA" id="ARBA00001917"/>
    </source>
</evidence>
<dbReference type="Proteomes" id="UP000267430">
    <property type="component" value="Unassembled WGS sequence"/>
</dbReference>
<keyword evidence="7" id="KW-0560">Oxidoreductase</keyword>
<comment type="cofactor">
    <cofactor evidence="2">
        <name>[4Fe-4S] cluster</name>
        <dbReference type="ChEBI" id="CHEBI:49883"/>
    </cofactor>
</comment>
<evidence type="ECO:0000256" key="9">
    <source>
        <dbReference type="ARBA" id="ARBA00023014"/>
    </source>
</evidence>
<dbReference type="Gene3D" id="3.50.50.60">
    <property type="entry name" value="FAD/NAD(P)-binding domain"/>
    <property type="match status" value="1"/>
</dbReference>
<dbReference type="SUPFAM" id="SSF51971">
    <property type="entry name" value="Nucleotide-binding domain"/>
    <property type="match status" value="1"/>
</dbReference>
<keyword evidence="9" id="KW-0411">Iron-sulfur</keyword>
<dbReference type="GO" id="GO:0046872">
    <property type="term" value="F:metal ion binding"/>
    <property type="evidence" value="ECO:0007669"/>
    <property type="project" value="UniProtKB-KW"/>
</dbReference>
<name>A0A3S0TYA3_9BACI</name>
<dbReference type="InterPro" id="IPR023753">
    <property type="entry name" value="FAD/NAD-binding_dom"/>
</dbReference>
<dbReference type="InterPro" id="IPR001155">
    <property type="entry name" value="OxRdtase_FMN_N"/>
</dbReference>
<dbReference type="AlphaFoldDB" id="A0A3S0TYA3"/>
<reference evidence="12 13" key="1">
    <citation type="submission" date="2018-12" db="EMBL/GenBank/DDBJ databases">
        <title>Bacillus chawlae sp. nov., Bacillus glennii sp. nov., and Bacillus saganii sp. nov. Isolated from the Vehicle Assembly Building at Kennedy Space Center where the Viking Spacecraft were Assembled.</title>
        <authorList>
            <person name="Seuylemezian A."/>
            <person name="Vaishampayan P."/>
        </authorList>
    </citation>
    <scope>NUCLEOTIDE SEQUENCE [LARGE SCALE GENOMIC DNA]</scope>
    <source>
        <strain evidence="12 13">L5</strain>
    </source>
</reference>
<dbReference type="Gene3D" id="3.40.50.720">
    <property type="entry name" value="NAD(P)-binding Rossmann-like Domain"/>
    <property type="match status" value="1"/>
</dbReference>
<dbReference type="SUPFAM" id="SSF51395">
    <property type="entry name" value="FMN-linked oxidoreductases"/>
    <property type="match status" value="1"/>
</dbReference>
<evidence type="ECO:0000256" key="4">
    <source>
        <dbReference type="ARBA" id="ARBA00022630"/>
    </source>
</evidence>
<keyword evidence="5" id="KW-0288">FMN</keyword>
<evidence type="ECO:0000256" key="7">
    <source>
        <dbReference type="ARBA" id="ARBA00023002"/>
    </source>
</evidence>
<dbReference type="InterPro" id="IPR036188">
    <property type="entry name" value="FAD/NAD-bd_sf"/>
</dbReference>
<evidence type="ECO:0000256" key="5">
    <source>
        <dbReference type="ARBA" id="ARBA00022643"/>
    </source>
</evidence>
<evidence type="ECO:0000256" key="2">
    <source>
        <dbReference type="ARBA" id="ARBA00001966"/>
    </source>
</evidence>
<evidence type="ECO:0000256" key="3">
    <source>
        <dbReference type="ARBA" id="ARBA00011048"/>
    </source>
</evidence>
<dbReference type="InterPro" id="IPR013785">
    <property type="entry name" value="Aldolase_TIM"/>
</dbReference>
<evidence type="ECO:0000313" key="13">
    <source>
        <dbReference type="Proteomes" id="UP000267430"/>
    </source>
</evidence>
<evidence type="ECO:0000256" key="6">
    <source>
        <dbReference type="ARBA" id="ARBA00022723"/>
    </source>
</evidence>
<evidence type="ECO:0000259" key="11">
    <source>
        <dbReference type="Pfam" id="PF07992"/>
    </source>
</evidence>
<evidence type="ECO:0000313" key="12">
    <source>
        <dbReference type="EMBL" id="RUQ27122.1"/>
    </source>
</evidence>
<dbReference type="PANTHER" id="PTHR42917:SF2">
    <property type="entry name" value="2,4-DIENOYL-COA REDUCTASE [(2E)-ENOYL-COA-PRODUCING]"/>
    <property type="match status" value="1"/>
</dbReference>
<dbReference type="PANTHER" id="PTHR42917">
    <property type="entry name" value="2,4-DIENOYL-COA REDUCTASE"/>
    <property type="match status" value="1"/>
</dbReference>
<dbReference type="RefSeq" id="WP_126866423.1">
    <property type="nucleotide sequence ID" value="NZ_JAUSTX010000009.1"/>
</dbReference>
<feature type="domain" description="FAD/NAD(P)-binding" evidence="11">
    <location>
        <begin position="380"/>
        <end position="557"/>
    </location>
</feature>